<evidence type="ECO:0000313" key="3">
    <source>
        <dbReference type="Proteomes" id="UP000887577"/>
    </source>
</evidence>
<evidence type="ECO:0000313" key="4">
    <source>
        <dbReference type="WBParaSite" id="PSU_v2.g4018.t1"/>
    </source>
</evidence>
<dbReference type="InterPro" id="IPR016187">
    <property type="entry name" value="CTDL_fold"/>
</dbReference>
<accession>A0A914YV46</accession>
<keyword evidence="3" id="KW-1185">Reference proteome</keyword>
<dbReference type="SMART" id="SM00034">
    <property type="entry name" value="CLECT"/>
    <property type="match status" value="1"/>
</dbReference>
<dbReference type="InterPro" id="IPR050111">
    <property type="entry name" value="C-type_lectin/snaclec_domain"/>
</dbReference>
<protein>
    <submittedName>
        <fullName evidence="4">C-type lectin domain-containing protein</fullName>
    </submittedName>
</protein>
<dbReference type="PANTHER" id="PTHR22803">
    <property type="entry name" value="MANNOSE, PHOSPHOLIPASE, LECTIN RECEPTOR RELATED"/>
    <property type="match status" value="1"/>
</dbReference>
<dbReference type="AlphaFoldDB" id="A0A914YV46"/>
<reference evidence="4" key="1">
    <citation type="submission" date="2022-11" db="UniProtKB">
        <authorList>
            <consortium name="WormBaseParasite"/>
        </authorList>
    </citation>
    <scope>IDENTIFICATION</scope>
</reference>
<feature type="domain" description="C-type lectin" evidence="2">
    <location>
        <begin position="26"/>
        <end position="134"/>
    </location>
</feature>
<dbReference type="Proteomes" id="UP000887577">
    <property type="component" value="Unplaced"/>
</dbReference>
<organism evidence="3 4">
    <name type="scientific">Panagrolaimus superbus</name>
    <dbReference type="NCBI Taxonomy" id="310955"/>
    <lineage>
        <taxon>Eukaryota</taxon>
        <taxon>Metazoa</taxon>
        <taxon>Ecdysozoa</taxon>
        <taxon>Nematoda</taxon>
        <taxon>Chromadorea</taxon>
        <taxon>Rhabditida</taxon>
        <taxon>Tylenchina</taxon>
        <taxon>Panagrolaimomorpha</taxon>
        <taxon>Panagrolaimoidea</taxon>
        <taxon>Panagrolaimidae</taxon>
        <taxon>Panagrolaimus</taxon>
    </lineage>
</organism>
<dbReference type="Pfam" id="PF00059">
    <property type="entry name" value="Lectin_C"/>
    <property type="match status" value="1"/>
</dbReference>
<feature type="signal peptide" evidence="1">
    <location>
        <begin position="1"/>
        <end position="18"/>
    </location>
</feature>
<name>A0A914YV46_9BILA</name>
<evidence type="ECO:0000259" key="2">
    <source>
        <dbReference type="PROSITE" id="PS50041"/>
    </source>
</evidence>
<sequence length="134" mass="15043">MMLRFFFFVVTFAVAKNACPSGFYEWHTDCYTFISNASGFADAENECIQKGGHLASIHDGFTNAWISQEASKYFVESTVSDFWIGLTDLINSGNWTWTDGTLMDFNKISFNSNLTSTNCISVSLINGQWHANDC</sequence>
<keyword evidence="1" id="KW-0732">Signal</keyword>
<dbReference type="WBParaSite" id="PSU_v2.g4018.t1">
    <property type="protein sequence ID" value="PSU_v2.g4018.t1"/>
    <property type="gene ID" value="PSU_v2.g4018"/>
</dbReference>
<feature type="chain" id="PRO_5037617610" evidence="1">
    <location>
        <begin position="19"/>
        <end position="134"/>
    </location>
</feature>
<dbReference type="Gene3D" id="3.10.100.10">
    <property type="entry name" value="Mannose-Binding Protein A, subunit A"/>
    <property type="match status" value="1"/>
</dbReference>
<dbReference type="PROSITE" id="PS50041">
    <property type="entry name" value="C_TYPE_LECTIN_2"/>
    <property type="match status" value="1"/>
</dbReference>
<dbReference type="CDD" id="cd00037">
    <property type="entry name" value="CLECT"/>
    <property type="match status" value="1"/>
</dbReference>
<dbReference type="InterPro" id="IPR001304">
    <property type="entry name" value="C-type_lectin-like"/>
</dbReference>
<dbReference type="SUPFAM" id="SSF56436">
    <property type="entry name" value="C-type lectin-like"/>
    <property type="match status" value="1"/>
</dbReference>
<evidence type="ECO:0000256" key="1">
    <source>
        <dbReference type="SAM" id="SignalP"/>
    </source>
</evidence>
<proteinExistence type="predicted"/>
<dbReference type="InterPro" id="IPR016186">
    <property type="entry name" value="C-type_lectin-like/link_sf"/>
</dbReference>